<organism evidence="5 6">
    <name type="scientific">Gynuella sunshinyii YC6258</name>
    <dbReference type="NCBI Taxonomy" id="1445510"/>
    <lineage>
        <taxon>Bacteria</taxon>
        <taxon>Pseudomonadati</taxon>
        <taxon>Pseudomonadota</taxon>
        <taxon>Gammaproteobacteria</taxon>
        <taxon>Oceanospirillales</taxon>
        <taxon>Saccharospirillaceae</taxon>
        <taxon>Gynuella</taxon>
    </lineage>
</organism>
<evidence type="ECO:0000313" key="5">
    <source>
        <dbReference type="EMBL" id="AJQ93776.1"/>
    </source>
</evidence>
<dbReference type="HOGENOM" id="CLU_709332_0_0_6"/>
<evidence type="ECO:0000256" key="3">
    <source>
        <dbReference type="ARBA" id="ARBA00023004"/>
    </source>
</evidence>
<dbReference type="PROSITE" id="PS51184">
    <property type="entry name" value="JMJC"/>
    <property type="match status" value="1"/>
</dbReference>
<dbReference type="KEGG" id="gsn:YC6258_01730"/>
<sequence>MQDYISPEAFQEIKKSFENEVCFIKAASSLPDILQPQRFESYLRNHEGDIHKYLMLYKNGKDIAIPAHSVLYASGQFNFVFEHFKNGATLKLEELEKRDEIIAHICQSLEKEFGGNSWSKAFWTPKSNKGVPIHFDSTSIIVVQLAGRKRWQIWSEFVRKPNLSMASPVSADQLGEPCLDVILEEGDVLYFPSGYPHCTESLDEHSLHIGLAINPTSVIELIEYHFRRLAKSNYDLRSSVHKNDRIDDVIARLSNCGINVSIDQLEQSFNLFNVSSRVNKTNFAHNSLASLSNQYKENAKFRYHEVRSVRVVKNDSTLKIYLPNQVIPEKPLIIGEPSYLALPTECFEVIEFMLSGQDFSVEELKNFVDEETSIALVELLIAHQIIVAN</sequence>
<dbReference type="RefSeq" id="WP_044616460.1">
    <property type="nucleotide sequence ID" value="NZ_CP007142.1"/>
</dbReference>
<evidence type="ECO:0000259" key="4">
    <source>
        <dbReference type="PROSITE" id="PS51184"/>
    </source>
</evidence>
<dbReference type="Gene3D" id="2.60.120.650">
    <property type="entry name" value="Cupin"/>
    <property type="match status" value="1"/>
</dbReference>
<dbReference type="Proteomes" id="UP000032266">
    <property type="component" value="Chromosome"/>
</dbReference>
<dbReference type="SUPFAM" id="SSF51197">
    <property type="entry name" value="Clavaminate synthase-like"/>
    <property type="match status" value="1"/>
</dbReference>
<dbReference type="InterPro" id="IPR039994">
    <property type="entry name" value="NO66-like"/>
</dbReference>
<evidence type="ECO:0000256" key="2">
    <source>
        <dbReference type="ARBA" id="ARBA00022723"/>
    </source>
</evidence>
<keyword evidence="2" id="KW-0479">Metal-binding</keyword>
<evidence type="ECO:0000313" key="6">
    <source>
        <dbReference type="Proteomes" id="UP000032266"/>
    </source>
</evidence>
<dbReference type="InterPro" id="IPR003347">
    <property type="entry name" value="JmjC_dom"/>
</dbReference>
<dbReference type="PANTHER" id="PTHR13096">
    <property type="entry name" value="MINA53 MYC INDUCED NUCLEAR ANTIGEN"/>
    <property type="match status" value="1"/>
</dbReference>
<dbReference type="OrthoDB" id="479699at2"/>
<dbReference type="STRING" id="1445510.YC6258_01730"/>
<dbReference type="EMBL" id="CP007142">
    <property type="protein sequence ID" value="AJQ93776.1"/>
    <property type="molecule type" value="Genomic_DNA"/>
</dbReference>
<comment type="cofactor">
    <cofactor evidence="1">
        <name>Fe(2+)</name>
        <dbReference type="ChEBI" id="CHEBI:29033"/>
    </cofactor>
</comment>
<evidence type="ECO:0000256" key="1">
    <source>
        <dbReference type="ARBA" id="ARBA00001954"/>
    </source>
</evidence>
<name>A0A0C5VHR4_9GAMM</name>
<reference evidence="5 6" key="1">
    <citation type="submission" date="2014-01" db="EMBL/GenBank/DDBJ databases">
        <title>Full genme sequencing of cellulolytic bacterium Gynuella sunshinyii YC6258T gen. nov., sp. nov.</title>
        <authorList>
            <person name="Khan H."/>
            <person name="Chung E.J."/>
            <person name="Chung Y.R."/>
        </authorList>
    </citation>
    <scope>NUCLEOTIDE SEQUENCE [LARGE SCALE GENOMIC DNA]</scope>
    <source>
        <strain evidence="5 6">YC6258</strain>
    </source>
</reference>
<feature type="domain" description="JmjC" evidence="4">
    <location>
        <begin position="79"/>
        <end position="230"/>
    </location>
</feature>
<gene>
    <name evidence="5" type="ORF">YC6258_01730</name>
</gene>
<dbReference type="GO" id="GO:0046872">
    <property type="term" value="F:metal ion binding"/>
    <property type="evidence" value="ECO:0007669"/>
    <property type="project" value="UniProtKB-KW"/>
</dbReference>
<proteinExistence type="predicted"/>
<protein>
    <recommendedName>
        <fullName evidence="4">JmjC domain-containing protein</fullName>
    </recommendedName>
</protein>
<keyword evidence="6" id="KW-1185">Reference proteome</keyword>
<dbReference type="AlphaFoldDB" id="A0A0C5VHR4"/>
<keyword evidence="3" id="KW-0408">Iron</keyword>
<dbReference type="PANTHER" id="PTHR13096:SF8">
    <property type="entry name" value="RIBOSOMAL OXYGENASE 1"/>
    <property type="match status" value="1"/>
</dbReference>
<accession>A0A0C5VHR4</accession>
<dbReference type="Pfam" id="PF08007">
    <property type="entry name" value="JmjC_2"/>
    <property type="match status" value="1"/>
</dbReference>